<accession>A0A0E9S817</accession>
<sequence length="35" mass="4293">MFLIKKIFFKHFYLNVDICLWSNSISHLFFLNGKQ</sequence>
<organism evidence="1">
    <name type="scientific">Anguilla anguilla</name>
    <name type="common">European freshwater eel</name>
    <name type="synonym">Muraena anguilla</name>
    <dbReference type="NCBI Taxonomy" id="7936"/>
    <lineage>
        <taxon>Eukaryota</taxon>
        <taxon>Metazoa</taxon>
        <taxon>Chordata</taxon>
        <taxon>Craniata</taxon>
        <taxon>Vertebrata</taxon>
        <taxon>Euteleostomi</taxon>
        <taxon>Actinopterygii</taxon>
        <taxon>Neopterygii</taxon>
        <taxon>Teleostei</taxon>
        <taxon>Anguilliformes</taxon>
        <taxon>Anguillidae</taxon>
        <taxon>Anguilla</taxon>
    </lineage>
</organism>
<evidence type="ECO:0000313" key="1">
    <source>
        <dbReference type="EMBL" id="JAH36800.1"/>
    </source>
</evidence>
<name>A0A0E9S817_ANGAN</name>
<dbReference type="AlphaFoldDB" id="A0A0E9S817"/>
<proteinExistence type="predicted"/>
<dbReference type="EMBL" id="GBXM01071777">
    <property type="protein sequence ID" value="JAH36800.1"/>
    <property type="molecule type" value="Transcribed_RNA"/>
</dbReference>
<reference evidence="1" key="1">
    <citation type="submission" date="2014-11" db="EMBL/GenBank/DDBJ databases">
        <authorList>
            <person name="Amaro Gonzalez C."/>
        </authorList>
    </citation>
    <scope>NUCLEOTIDE SEQUENCE</scope>
</reference>
<protein>
    <submittedName>
        <fullName evidence="1">Uncharacterized protein</fullName>
    </submittedName>
</protein>
<reference evidence="1" key="2">
    <citation type="journal article" date="2015" name="Fish Shellfish Immunol.">
        <title>Early steps in the European eel (Anguilla anguilla)-Vibrio vulnificus interaction in the gills: Role of the RtxA13 toxin.</title>
        <authorList>
            <person name="Callol A."/>
            <person name="Pajuelo D."/>
            <person name="Ebbesson L."/>
            <person name="Teles M."/>
            <person name="MacKenzie S."/>
            <person name="Amaro C."/>
        </authorList>
    </citation>
    <scope>NUCLEOTIDE SEQUENCE</scope>
</reference>